<keyword evidence="1" id="KW-0472">Membrane</keyword>
<feature type="transmembrane region" description="Helical" evidence="1">
    <location>
        <begin position="25"/>
        <end position="46"/>
    </location>
</feature>
<reference evidence="2 3" key="1">
    <citation type="submission" date="2020-06" db="EMBL/GenBank/DDBJ databases">
        <title>Actinomadura xiongansis sp. nov., isolated from soil of Baiyangdian.</title>
        <authorList>
            <person name="Zhang X."/>
        </authorList>
    </citation>
    <scope>NUCLEOTIDE SEQUENCE [LARGE SCALE GENOMIC DNA]</scope>
    <source>
        <strain evidence="2 3">HBUM206468</strain>
    </source>
</reference>
<evidence type="ECO:0000256" key="1">
    <source>
        <dbReference type="SAM" id="Phobius"/>
    </source>
</evidence>
<keyword evidence="1" id="KW-0812">Transmembrane</keyword>
<keyword evidence="3" id="KW-1185">Reference proteome</keyword>
<dbReference type="Proteomes" id="UP000805614">
    <property type="component" value="Unassembled WGS sequence"/>
</dbReference>
<dbReference type="RefSeq" id="WP_187246238.1">
    <property type="nucleotide sequence ID" value="NZ_BAAAOK010000015.1"/>
</dbReference>
<protein>
    <submittedName>
        <fullName evidence="2">Uncharacterized protein</fullName>
    </submittedName>
</protein>
<accession>A0ABR7LXC6</accession>
<dbReference type="EMBL" id="JABVEC010000024">
    <property type="protein sequence ID" value="MBC6469199.1"/>
    <property type="molecule type" value="Genomic_DNA"/>
</dbReference>
<proteinExistence type="predicted"/>
<keyword evidence="1" id="KW-1133">Transmembrane helix</keyword>
<evidence type="ECO:0000313" key="3">
    <source>
        <dbReference type="Proteomes" id="UP000805614"/>
    </source>
</evidence>
<name>A0ABR7LXC6_9ACTN</name>
<sequence length="255" mass="27015">MKTRQAGGDDDFWPEERSRPVSPKLLMGIAAVLVIVVIGVVVVMVLGSGDDDKGGAATGNGPGAPPTVWVGTAASAGTAKLNLRSADRRPLNEGEIFTNEVKSVSHGKYTFNLAASQLSNDCGSVTWGQRLQADLRKYGCTQIVRGAYLSTDKKHVGQFIAINLDRLEGADQIVRDLDPQTNAGFVLPLNAPGVSKFGTGFSAAYGQPFGHYVVLSWVQRNGGARPDSMNELLDASVAIEGADDFVWQRLILAGG</sequence>
<gene>
    <name evidence="2" type="ORF">HKK74_27430</name>
</gene>
<organism evidence="2 3">
    <name type="scientific">Actinomadura alba</name>
    <dbReference type="NCBI Taxonomy" id="406431"/>
    <lineage>
        <taxon>Bacteria</taxon>
        <taxon>Bacillati</taxon>
        <taxon>Actinomycetota</taxon>
        <taxon>Actinomycetes</taxon>
        <taxon>Streptosporangiales</taxon>
        <taxon>Thermomonosporaceae</taxon>
        <taxon>Actinomadura</taxon>
    </lineage>
</organism>
<evidence type="ECO:0000313" key="2">
    <source>
        <dbReference type="EMBL" id="MBC6469199.1"/>
    </source>
</evidence>
<comment type="caution">
    <text evidence="2">The sequence shown here is derived from an EMBL/GenBank/DDBJ whole genome shotgun (WGS) entry which is preliminary data.</text>
</comment>